<keyword evidence="2" id="KW-1185">Reference proteome</keyword>
<dbReference type="NCBIfam" id="TIGR00099">
    <property type="entry name" value="Cof-subfamily"/>
    <property type="match status" value="1"/>
</dbReference>
<proteinExistence type="predicted"/>
<dbReference type="GO" id="GO:0005829">
    <property type="term" value="C:cytosol"/>
    <property type="evidence" value="ECO:0007669"/>
    <property type="project" value="TreeGrafter"/>
</dbReference>
<dbReference type="RefSeq" id="WP_087657088.1">
    <property type="nucleotide sequence ID" value="NZ_FCOL02000015.1"/>
</dbReference>
<dbReference type="PANTHER" id="PTHR10000">
    <property type="entry name" value="PHOSPHOSERINE PHOSPHATASE"/>
    <property type="match status" value="1"/>
</dbReference>
<dbReference type="Pfam" id="PF08282">
    <property type="entry name" value="Hydrolase_3"/>
    <property type="match status" value="1"/>
</dbReference>
<evidence type="ECO:0000313" key="2">
    <source>
        <dbReference type="Proteomes" id="UP000054925"/>
    </source>
</evidence>
<dbReference type="OrthoDB" id="5498330at2"/>
<dbReference type="InterPro" id="IPR006379">
    <property type="entry name" value="HAD-SF_hydro_IIB"/>
</dbReference>
<comment type="caution">
    <text evidence="1">The sequence shown here is derived from an EMBL/GenBank/DDBJ whole genome shotgun (WGS) entry which is preliminary data.</text>
</comment>
<dbReference type="Proteomes" id="UP000054925">
    <property type="component" value="Unassembled WGS sequence"/>
</dbReference>
<organism evidence="1 2">
    <name type="scientific">Caballeronia terrestris</name>
    <dbReference type="NCBI Taxonomy" id="1226301"/>
    <lineage>
        <taxon>Bacteria</taxon>
        <taxon>Pseudomonadati</taxon>
        <taxon>Pseudomonadota</taxon>
        <taxon>Betaproteobacteria</taxon>
        <taxon>Burkholderiales</taxon>
        <taxon>Burkholderiaceae</taxon>
        <taxon>Caballeronia</taxon>
    </lineage>
</organism>
<dbReference type="InterPro" id="IPR036412">
    <property type="entry name" value="HAD-like_sf"/>
</dbReference>
<evidence type="ECO:0000313" key="1">
    <source>
        <dbReference type="EMBL" id="SAL61709.1"/>
    </source>
</evidence>
<dbReference type="PANTHER" id="PTHR10000:SF8">
    <property type="entry name" value="HAD SUPERFAMILY HYDROLASE-LIKE, TYPE 3"/>
    <property type="match status" value="1"/>
</dbReference>
<reference evidence="1" key="1">
    <citation type="submission" date="2016-01" db="EMBL/GenBank/DDBJ databases">
        <authorList>
            <person name="Peeters C."/>
        </authorList>
    </citation>
    <scope>NUCLEOTIDE SEQUENCE [LARGE SCALE GENOMIC DNA]</scope>
    <source>
        <strain evidence="1">LMG 22937</strain>
    </source>
</reference>
<dbReference type="Gene3D" id="3.30.1240.10">
    <property type="match status" value="1"/>
</dbReference>
<dbReference type="GO" id="GO:0000287">
    <property type="term" value="F:magnesium ion binding"/>
    <property type="evidence" value="ECO:0007669"/>
    <property type="project" value="TreeGrafter"/>
</dbReference>
<protein>
    <submittedName>
        <fullName evidence="1">Cof-like hydrolase</fullName>
    </submittedName>
</protein>
<gene>
    <name evidence="1" type="ORF">AWB67_03097</name>
</gene>
<name>A0A158J016_9BURK</name>
<dbReference type="Gene3D" id="3.40.50.1000">
    <property type="entry name" value="HAD superfamily/HAD-like"/>
    <property type="match status" value="1"/>
</dbReference>
<dbReference type="SUPFAM" id="SSF56784">
    <property type="entry name" value="HAD-like"/>
    <property type="match status" value="1"/>
</dbReference>
<dbReference type="NCBIfam" id="TIGR01484">
    <property type="entry name" value="HAD-SF-IIB"/>
    <property type="match status" value="1"/>
</dbReference>
<sequence>MSPYRKYGLRPVIGDGQAAFDQLAQIDLVITDCDGTLLHTDKSLSAAAIDAVRRLHAAGVKFAVASSRPGKGMRHIVEALEVDLPFASYNGGNIVAPGSWDVLGAHKLPREAVETVLGRLASEGIDAWVFIGDNWYLTNPAGTYVALERRTVGYDGVLVKRFDELDLAGVDKIVGSTADEPLLARIEHELQATLHGQALAALSQTYYLDVTSVLANKGEAARELSRHAGVPLGRVAVLGDMSNDVPMFDVAGLAIAMGQASEAVQARACLVSPSNDEEGFAVAIDAILAARDAVTG</sequence>
<dbReference type="InterPro" id="IPR023214">
    <property type="entry name" value="HAD_sf"/>
</dbReference>
<dbReference type="EMBL" id="FCOL02000015">
    <property type="protein sequence ID" value="SAL61709.1"/>
    <property type="molecule type" value="Genomic_DNA"/>
</dbReference>
<accession>A0A158J016</accession>
<dbReference type="InterPro" id="IPR000150">
    <property type="entry name" value="Cof"/>
</dbReference>
<dbReference type="GO" id="GO:0016791">
    <property type="term" value="F:phosphatase activity"/>
    <property type="evidence" value="ECO:0007669"/>
    <property type="project" value="TreeGrafter"/>
</dbReference>
<dbReference type="AlphaFoldDB" id="A0A158J016"/>